<evidence type="ECO:0000313" key="2">
    <source>
        <dbReference type="EMBL" id="MFC3147357.1"/>
    </source>
</evidence>
<evidence type="ECO:0000256" key="1">
    <source>
        <dbReference type="SAM" id="MobiDB-lite"/>
    </source>
</evidence>
<dbReference type="Proteomes" id="UP001595556">
    <property type="component" value="Unassembled WGS sequence"/>
</dbReference>
<organism evidence="2 3">
    <name type="scientific">Piscinibacterium candidicorallinum</name>
    <dbReference type="NCBI Taxonomy" id="1793872"/>
    <lineage>
        <taxon>Bacteria</taxon>
        <taxon>Pseudomonadati</taxon>
        <taxon>Pseudomonadota</taxon>
        <taxon>Betaproteobacteria</taxon>
        <taxon>Burkholderiales</taxon>
        <taxon>Piscinibacterium</taxon>
    </lineage>
</organism>
<name>A0ABV7H7Q1_9BURK</name>
<comment type="caution">
    <text evidence="2">The sequence shown here is derived from an EMBL/GenBank/DDBJ whole genome shotgun (WGS) entry which is preliminary data.</text>
</comment>
<feature type="region of interest" description="Disordered" evidence="1">
    <location>
        <begin position="1"/>
        <end position="24"/>
    </location>
</feature>
<protein>
    <submittedName>
        <fullName evidence="2">Uncharacterized protein</fullName>
    </submittedName>
</protein>
<evidence type="ECO:0000313" key="3">
    <source>
        <dbReference type="Proteomes" id="UP001595556"/>
    </source>
</evidence>
<accession>A0ABV7H7Q1</accession>
<proteinExistence type="predicted"/>
<sequence>MREAYAKLCGPNESEAAASPVGATPEPAVAQAQLDALNASSAQSIRKYIDTQNLSVGGLLVELDSAISSVTVSGDAPDQAAKE</sequence>
<dbReference type="EMBL" id="JBHRTI010000003">
    <property type="protein sequence ID" value="MFC3147357.1"/>
    <property type="molecule type" value="Genomic_DNA"/>
</dbReference>
<reference evidence="3" key="1">
    <citation type="journal article" date="2019" name="Int. J. Syst. Evol. Microbiol.">
        <title>The Global Catalogue of Microorganisms (GCM) 10K type strain sequencing project: providing services to taxonomists for standard genome sequencing and annotation.</title>
        <authorList>
            <consortium name="The Broad Institute Genomics Platform"/>
            <consortium name="The Broad Institute Genome Sequencing Center for Infectious Disease"/>
            <person name="Wu L."/>
            <person name="Ma J."/>
        </authorList>
    </citation>
    <scope>NUCLEOTIDE SEQUENCE [LARGE SCALE GENOMIC DNA]</scope>
    <source>
        <strain evidence="3">KCTC 52168</strain>
    </source>
</reference>
<keyword evidence="3" id="KW-1185">Reference proteome</keyword>
<dbReference type="RefSeq" id="WP_377302296.1">
    <property type="nucleotide sequence ID" value="NZ_CP180191.1"/>
</dbReference>
<gene>
    <name evidence="2" type="ORF">ACFOEN_06860</name>
</gene>